<dbReference type="EMBL" id="KQ980734">
    <property type="protein sequence ID" value="KYN13938.1"/>
    <property type="molecule type" value="Genomic_DNA"/>
</dbReference>
<sequence length="61" mass="6710">TLDKTRMTTTTTMTTTMTRAPSAENRRLRAIVADVVAAFCGRINVDCISEHQLLSPTLKLS</sequence>
<dbReference type="Proteomes" id="UP000078492">
    <property type="component" value="Unassembled WGS sequence"/>
</dbReference>
<feature type="non-terminal residue" evidence="1">
    <location>
        <position position="1"/>
    </location>
</feature>
<reference evidence="1 2" key="1">
    <citation type="submission" date="2015-09" db="EMBL/GenBank/DDBJ databases">
        <title>Trachymyrmex cornetzi WGS genome.</title>
        <authorList>
            <person name="Nygaard S."/>
            <person name="Hu H."/>
            <person name="Boomsma J."/>
            <person name="Zhang G."/>
        </authorList>
    </citation>
    <scope>NUCLEOTIDE SEQUENCE [LARGE SCALE GENOMIC DNA]</scope>
    <source>
        <strain evidence="1">Tcor2-1</strain>
        <tissue evidence="1">Whole body</tissue>
    </source>
</reference>
<protein>
    <submittedName>
        <fullName evidence="1">Uncharacterized protein</fullName>
    </submittedName>
</protein>
<dbReference type="AlphaFoldDB" id="A0A195DM23"/>
<proteinExistence type="predicted"/>
<accession>A0A195DM23</accession>
<name>A0A195DM23_9HYME</name>
<evidence type="ECO:0000313" key="1">
    <source>
        <dbReference type="EMBL" id="KYN13938.1"/>
    </source>
</evidence>
<organism evidence="1 2">
    <name type="scientific">Trachymyrmex cornetzi</name>
    <dbReference type="NCBI Taxonomy" id="471704"/>
    <lineage>
        <taxon>Eukaryota</taxon>
        <taxon>Metazoa</taxon>
        <taxon>Ecdysozoa</taxon>
        <taxon>Arthropoda</taxon>
        <taxon>Hexapoda</taxon>
        <taxon>Insecta</taxon>
        <taxon>Pterygota</taxon>
        <taxon>Neoptera</taxon>
        <taxon>Endopterygota</taxon>
        <taxon>Hymenoptera</taxon>
        <taxon>Apocrita</taxon>
        <taxon>Aculeata</taxon>
        <taxon>Formicoidea</taxon>
        <taxon>Formicidae</taxon>
        <taxon>Myrmicinae</taxon>
        <taxon>Trachymyrmex</taxon>
    </lineage>
</organism>
<evidence type="ECO:0000313" key="2">
    <source>
        <dbReference type="Proteomes" id="UP000078492"/>
    </source>
</evidence>
<gene>
    <name evidence="1" type="ORF">ALC57_14012</name>
</gene>
<keyword evidence="2" id="KW-1185">Reference proteome</keyword>